<name>A0A564YYH2_HYMDI</name>
<evidence type="ECO:0008006" key="3">
    <source>
        <dbReference type="Google" id="ProtNLM"/>
    </source>
</evidence>
<dbReference type="InterPro" id="IPR011992">
    <property type="entry name" value="EF-hand-dom_pair"/>
</dbReference>
<dbReference type="AlphaFoldDB" id="A0A564YYH2"/>
<dbReference type="EMBL" id="CABIJS010000488">
    <property type="protein sequence ID" value="VUZ52327.1"/>
    <property type="molecule type" value="Genomic_DNA"/>
</dbReference>
<reference evidence="1 2" key="1">
    <citation type="submission" date="2019-07" db="EMBL/GenBank/DDBJ databases">
        <authorList>
            <person name="Jastrzebski P J."/>
            <person name="Paukszto L."/>
            <person name="Jastrzebski P J."/>
        </authorList>
    </citation>
    <scope>NUCLEOTIDE SEQUENCE [LARGE SCALE GENOMIC DNA]</scope>
    <source>
        <strain evidence="1 2">WMS-il1</strain>
    </source>
</reference>
<dbReference type="Proteomes" id="UP000321570">
    <property type="component" value="Unassembled WGS sequence"/>
</dbReference>
<dbReference type="Gene3D" id="1.10.238.10">
    <property type="entry name" value="EF-hand"/>
    <property type="match status" value="1"/>
</dbReference>
<organism evidence="1 2">
    <name type="scientific">Hymenolepis diminuta</name>
    <name type="common">Rat tapeworm</name>
    <dbReference type="NCBI Taxonomy" id="6216"/>
    <lineage>
        <taxon>Eukaryota</taxon>
        <taxon>Metazoa</taxon>
        <taxon>Spiralia</taxon>
        <taxon>Lophotrochozoa</taxon>
        <taxon>Platyhelminthes</taxon>
        <taxon>Cestoda</taxon>
        <taxon>Eucestoda</taxon>
        <taxon>Cyclophyllidea</taxon>
        <taxon>Hymenolepididae</taxon>
        <taxon>Hymenolepis</taxon>
    </lineage>
</organism>
<sequence length="296" mass="34350">MNDGGRKFALRQKDANDPQMRKGEMISVCTKDKSIRYVAPSVYSLPNEEYFRIRRNLRVKNLIQTVDKEVSSYVPKSTKIDHKFPMSVRRVIASLVPQLRRLPKNHFSSKEVTVLLQMYYTITEHRVRHMTKRELDEFLKDTLGITDPHVLRGLTRMAAHLFNAKFSIEKSGIPPINFILMLSIYLRGSLVERAEMAFKIMDIDQDGMLRKNYEFANLLRGSMSVNIAAIHPDIDPHQPIRDSIQYLENIFDFSSDGVDMKRFKEVALLQPWIIDCLLPITCQDVNKLVLQQSFFA</sequence>
<dbReference type="SUPFAM" id="SSF47473">
    <property type="entry name" value="EF-hand"/>
    <property type="match status" value="1"/>
</dbReference>
<evidence type="ECO:0000313" key="2">
    <source>
        <dbReference type="Proteomes" id="UP000321570"/>
    </source>
</evidence>
<evidence type="ECO:0000313" key="1">
    <source>
        <dbReference type="EMBL" id="VUZ52327.1"/>
    </source>
</evidence>
<keyword evidence="2" id="KW-1185">Reference proteome</keyword>
<gene>
    <name evidence="1" type="ORF">WMSIL1_LOCUS10901</name>
</gene>
<protein>
    <recommendedName>
        <fullName evidence="3">EF-hand domain-containing protein</fullName>
    </recommendedName>
</protein>
<accession>A0A564YYH2</accession>
<proteinExistence type="predicted"/>